<keyword evidence="5" id="KW-0539">Nucleus</keyword>
<keyword evidence="3" id="KW-0238">DNA-binding</keyword>
<evidence type="ECO:0000256" key="1">
    <source>
        <dbReference type="ARBA" id="ARBA00004123"/>
    </source>
</evidence>
<organism evidence="7">
    <name type="scientific">Sesamum radiatum</name>
    <name type="common">Black benniseed</name>
    <dbReference type="NCBI Taxonomy" id="300843"/>
    <lineage>
        <taxon>Eukaryota</taxon>
        <taxon>Viridiplantae</taxon>
        <taxon>Streptophyta</taxon>
        <taxon>Embryophyta</taxon>
        <taxon>Tracheophyta</taxon>
        <taxon>Spermatophyta</taxon>
        <taxon>Magnoliopsida</taxon>
        <taxon>eudicotyledons</taxon>
        <taxon>Gunneridae</taxon>
        <taxon>Pentapetalae</taxon>
        <taxon>asterids</taxon>
        <taxon>lamiids</taxon>
        <taxon>Lamiales</taxon>
        <taxon>Pedaliaceae</taxon>
        <taxon>Sesamum</taxon>
    </lineage>
</organism>
<keyword evidence="2" id="KW-0805">Transcription regulation</keyword>
<dbReference type="Gene3D" id="2.40.330.10">
    <property type="entry name" value="DNA-binding pseudobarrel domain"/>
    <property type="match status" value="2"/>
</dbReference>
<dbReference type="InterPro" id="IPR015300">
    <property type="entry name" value="DNA-bd_pseudobarrel_sf"/>
</dbReference>
<dbReference type="InterPro" id="IPR044837">
    <property type="entry name" value="REM16-like"/>
</dbReference>
<dbReference type="GO" id="GO:0005634">
    <property type="term" value="C:nucleus"/>
    <property type="evidence" value="ECO:0007669"/>
    <property type="project" value="UniProtKB-SubCell"/>
</dbReference>
<reference evidence="7" key="1">
    <citation type="submission" date="2020-06" db="EMBL/GenBank/DDBJ databases">
        <authorList>
            <person name="Li T."/>
            <person name="Hu X."/>
            <person name="Zhang T."/>
            <person name="Song X."/>
            <person name="Zhang H."/>
            <person name="Dai N."/>
            <person name="Sheng W."/>
            <person name="Hou X."/>
            <person name="Wei L."/>
        </authorList>
    </citation>
    <scope>NUCLEOTIDE SEQUENCE</scope>
    <source>
        <strain evidence="7">G02</strain>
        <tissue evidence="7">Leaf</tissue>
    </source>
</reference>
<proteinExistence type="predicted"/>
<comment type="subcellular location">
    <subcellularLocation>
        <location evidence="1">Nucleus</location>
    </subcellularLocation>
</comment>
<comment type="caution">
    <text evidence="7">The sequence shown here is derived from an EMBL/GenBank/DDBJ whole genome shotgun (WGS) entry which is preliminary data.</text>
</comment>
<evidence type="ECO:0000256" key="3">
    <source>
        <dbReference type="ARBA" id="ARBA00023125"/>
    </source>
</evidence>
<keyword evidence="4" id="KW-0804">Transcription</keyword>
<dbReference type="PROSITE" id="PS50863">
    <property type="entry name" value="B3"/>
    <property type="match status" value="2"/>
</dbReference>
<name>A0AAW2M3Q9_SESRA</name>
<evidence type="ECO:0000256" key="5">
    <source>
        <dbReference type="ARBA" id="ARBA00023242"/>
    </source>
</evidence>
<gene>
    <name evidence="7" type="ORF">Sradi_5130100</name>
</gene>
<reference evidence="7" key="2">
    <citation type="journal article" date="2024" name="Plant">
        <title>Genomic evolution and insights into agronomic trait innovations of Sesamum species.</title>
        <authorList>
            <person name="Miao H."/>
            <person name="Wang L."/>
            <person name="Qu L."/>
            <person name="Liu H."/>
            <person name="Sun Y."/>
            <person name="Le M."/>
            <person name="Wang Q."/>
            <person name="Wei S."/>
            <person name="Zheng Y."/>
            <person name="Lin W."/>
            <person name="Duan Y."/>
            <person name="Cao H."/>
            <person name="Xiong S."/>
            <person name="Wang X."/>
            <person name="Wei L."/>
            <person name="Li C."/>
            <person name="Ma Q."/>
            <person name="Ju M."/>
            <person name="Zhao R."/>
            <person name="Li G."/>
            <person name="Mu C."/>
            <person name="Tian Q."/>
            <person name="Mei H."/>
            <person name="Zhang T."/>
            <person name="Gao T."/>
            <person name="Zhang H."/>
        </authorList>
    </citation>
    <scope>NUCLEOTIDE SEQUENCE</scope>
    <source>
        <strain evidence="7">G02</strain>
    </source>
</reference>
<evidence type="ECO:0000256" key="2">
    <source>
        <dbReference type="ARBA" id="ARBA00023015"/>
    </source>
</evidence>
<dbReference type="CDD" id="cd10017">
    <property type="entry name" value="B3_DNA"/>
    <property type="match status" value="2"/>
</dbReference>
<dbReference type="SUPFAM" id="SSF101936">
    <property type="entry name" value="DNA-binding pseudobarrel domain"/>
    <property type="match status" value="2"/>
</dbReference>
<protein>
    <submittedName>
        <fullName evidence="7">B3 domain-containing protein</fullName>
    </submittedName>
</protein>
<dbReference type="SMART" id="SM01019">
    <property type="entry name" value="B3"/>
    <property type="match status" value="2"/>
</dbReference>
<dbReference type="PANTHER" id="PTHR31391">
    <property type="entry name" value="B3 DOMAIN-CONTAINING PROTEIN OS11G0197600-RELATED"/>
    <property type="match status" value="1"/>
</dbReference>
<dbReference type="EMBL" id="JACGWJ010000023">
    <property type="protein sequence ID" value="KAL0325608.1"/>
    <property type="molecule type" value="Genomic_DNA"/>
</dbReference>
<evidence type="ECO:0000259" key="6">
    <source>
        <dbReference type="PROSITE" id="PS50863"/>
    </source>
</evidence>
<feature type="domain" description="TF-B3" evidence="6">
    <location>
        <begin position="125"/>
        <end position="216"/>
    </location>
</feature>
<dbReference type="AlphaFoldDB" id="A0AAW2M3Q9"/>
<dbReference type="PANTHER" id="PTHR31391:SF4">
    <property type="entry name" value="B3 DOMAIN-CONTAINING PROTEIN OS03G0184500"/>
    <property type="match status" value="1"/>
</dbReference>
<dbReference type="Pfam" id="PF02362">
    <property type="entry name" value="B3"/>
    <property type="match status" value="2"/>
</dbReference>
<evidence type="ECO:0000256" key="4">
    <source>
        <dbReference type="ARBA" id="ARBA00023163"/>
    </source>
</evidence>
<feature type="domain" description="TF-B3" evidence="6">
    <location>
        <begin position="456"/>
        <end position="545"/>
    </location>
</feature>
<accession>A0AAW2M3Q9</accession>
<dbReference type="GO" id="GO:0003677">
    <property type="term" value="F:DNA binding"/>
    <property type="evidence" value="ECO:0007669"/>
    <property type="project" value="UniProtKB-KW"/>
</dbReference>
<evidence type="ECO:0000313" key="7">
    <source>
        <dbReference type="EMBL" id="KAL0325608.1"/>
    </source>
</evidence>
<dbReference type="InterPro" id="IPR003340">
    <property type="entry name" value="B3_DNA-bd"/>
</dbReference>
<sequence length="545" mass="62152">MVMSKVKYEALRQQRLEENKKRMEELHLPLLSQALKNASSPKSSPMKKTKPRIARTELVPVRRSERFSNKSAPQYKEVTFYERVQLPRRTRDLSNRVYASDEARECAIKKAEELEATLGSDYPTFVKSMLPSHVSGGFWLGLSSDFCKRKLPRNDGVMLLVDEQGEEWPVIYLARKTGLSGGWKKFSVDHDLVDGDALVFQLIRPTVFKVFIKRVDGSYETANEKTDKVRIFEVSVRVTFCGVENAISNLGAVFLVTRLSLFFVDCFLKLSSHIMLGGQPKCRQPTNHLDCLFAIRVLVNYEAIWVRSCGGRLSSVDRDSPTVKKREMVMSKGKYEALRQQRLEENKKRMEELHLPLLSQALKNASSPKSSPMKKTKPRIARTELVPVRRSERFSNKSAPQYKEVTVYERVQLPRRVTNRTRDLSNRVYATDESRECAIKKAEALESTLGSDYPTFVKSMLPSHVSGCFWLGLSSDFCKRKLPRNDGVMSLVDEQGEEWPVIYLARKTGLSGGWKKFSVDHDLADGDALVFQLIRPTVFKVGTLC</sequence>